<dbReference type="EMBL" id="MVCE01000001">
    <property type="protein sequence ID" value="PGF36512.1"/>
    <property type="molecule type" value="Genomic_DNA"/>
</dbReference>
<gene>
    <name evidence="3" type="ORF">B1B09_02505</name>
    <name evidence="2" type="ORF">DXN06_02350</name>
</gene>
<dbReference type="AlphaFoldDB" id="A0A2B7I5M0"/>
<evidence type="ECO:0000313" key="2">
    <source>
        <dbReference type="EMBL" id="AXM06127.1"/>
    </source>
</evidence>
<dbReference type="OrthoDB" id="3255669at2"/>
<dbReference type="RefSeq" id="WP_002515516.1">
    <property type="nucleotide sequence ID" value="NZ_AP019664.1"/>
</dbReference>
<accession>A0A2B7I5M0</accession>
<evidence type="ECO:0000313" key="3">
    <source>
        <dbReference type="EMBL" id="PGF36512.1"/>
    </source>
</evidence>
<evidence type="ECO:0000256" key="1">
    <source>
        <dbReference type="SAM" id="MobiDB-lite"/>
    </source>
</evidence>
<dbReference type="Proteomes" id="UP000226191">
    <property type="component" value="Unassembled WGS sequence"/>
</dbReference>
<dbReference type="EMBL" id="CP031442">
    <property type="protein sequence ID" value="AXM06127.1"/>
    <property type="molecule type" value="Genomic_DNA"/>
</dbReference>
<evidence type="ECO:0000313" key="4">
    <source>
        <dbReference type="Proteomes" id="UP000226191"/>
    </source>
</evidence>
<dbReference type="Proteomes" id="UP000256621">
    <property type="component" value="Chromosome"/>
</dbReference>
<protein>
    <submittedName>
        <fullName evidence="3">Uncharacterized protein</fullName>
    </submittedName>
</protein>
<dbReference type="GeneID" id="92857006"/>
<feature type="compositionally biased region" description="Basic and acidic residues" evidence="1">
    <location>
        <begin position="74"/>
        <end position="91"/>
    </location>
</feature>
<proteinExistence type="predicted"/>
<organism evidence="3 4">
    <name type="scientific">Cutibacterium acnes</name>
    <name type="common">Propionibacterium acnes</name>
    <dbReference type="NCBI Taxonomy" id="1747"/>
    <lineage>
        <taxon>Bacteria</taxon>
        <taxon>Bacillati</taxon>
        <taxon>Actinomycetota</taxon>
        <taxon>Actinomycetes</taxon>
        <taxon>Propionibacteriales</taxon>
        <taxon>Propionibacteriaceae</taxon>
        <taxon>Cutibacterium</taxon>
    </lineage>
</organism>
<name>A0A2B7I5M0_CUTAC</name>
<feature type="region of interest" description="Disordered" evidence="1">
    <location>
        <begin position="33"/>
        <end position="97"/>
    </location>
</feature>
<evidence type="ECO:0000313" key="5">
    <source>
        <dbReference type="Proteomes" id="UP000256621"/>
    </source>
</evidence>
<reference evidence="3 4" key="1">
    <citation type="submission" date="2017-02" db="EMBL/GenBank/DDBJ databases">
        <title>Prevalence of linear plasmids in Cutibacterium acnes isolates obtained from cancerous prostatic tissue.</title>
        <authorList>
            <person name="Davidsson S."/>
            <person name="Bruggemann H."/>
        </authorList>
    </citation>
    <scope>NUCLEOTIDE SEQUENCE [LARGE SCALE GENOMIC DNA]</scope>
    <source>
        <strain evidence="3 4">11-78</strain>
    </source>
</reference>
<sequence>MGKSYGTDDDLQYRVPYPEIRWSRDFPRVASERASFTEDPNWPPAPGEEYHADIEGNNARNGWTEDTPAANDAEAERRAKELAAHLDEMARGRRTAR</sequence>
<reference evidence="2 5" key="2">
    <citation type="submission" date="2018-08" db="EMBL/GenBank/DDBJ databases">
        <title>Genome sequencing of Cutibacterium acnes KCOM 1315.</title>
        <authorList>
            <person name="Kook J.-K."/>
            <person name="Park S.-N."/>
            <person name="Lim Y.K."/>
        </authorList>
    </citation>
    <scope>NUCLEOTIDE SEQUENCE [LARGE SCALE GENOMIC DNA]</scope>
    <source>
        <strain evidence="2 5">KCOM 1315</strain>
    </source>
</reference>